<dbReference type="AlphaFoldDB" id="A0AB74R0S8"/>
<evidence type="ECO:0000313" key="2">
    <source>
        <dbReference type="Proteomes" id="UP000372533"/>
    </source>
</evidence>
<gene>
    <name evidence="1" type="ORF">SAMEA1402366_00972</name>
</gene>
<comment type="caution">
    <text evidence="1">The sequence shown here is derived from an EMBL/GenBank/DDBJ whole genome shotgun (WGS) entry which is preliminary data.</text>
</comment>
<dbReference type="RefSeq" id="WP_009890324.1">
    <property type="nucleotide sequence ID" value="NZ_BDSN01000018.1"/>
</dbReference>
<proteinExistence type="predicted"/>
<dbReference type="Proteomes" id="UP000372533">
    <property type="component" value="Unassembled WGS sequence"/>
</dbReference>
<protein>
    <submittedName>
        <fullName evidence="1">Uncharacterized protein</fullName>
    </submittedName>
</protein>
<evidence type="ECO:0000313" key="1">
    <source>
        <dbReference type="EMBL" id="VHX98897.1"/>
    </source>
</evidence>
<organism evidence="1 2">
    <name type="scientific">Clostridioides difficile</name>
    <name type="common">Peptoclostridium difficile</name>
    <dbReference type="NCBI Taxonomy" id="1496"/>
    <lineage>
        <taxon>Bacteria</taxon>
        <taxon>Bacillati</taxon>
        <taxon>Bacillota</taxon>
        <taxon>Clostridia</taxon>
        <taxon>Peptostreptococcales</taxon>
        <taxon>Peptostreptococcaceae</taxon>
        <taxon>Clostridioides</taxon>
    </lineage>
</organism>
<name>A0AB74R0S8_CLODI</name>
<dbReference type="EMBL" id="CAAJVP010000003">
    <property type="protein sequence ID" value="VHX98897.1"/>
    <property type="molecule type" value="Genomic_DNA"/>
</dbReference>
<accession>A0AB74R0S8</accession>
<sequence>MNYHTKEELMEVLRVASSRIINCEKVQKKFSEETSHHTRFKNIIEAMYISKSLIMDEISKRD</sequence>
<reference evidence="1 2" key="1">
    <citation type="submission" date="2019-04" db="EMBL/GenBank/DDBJ databases">
        <authorList>
            <consortium name="Pathogen Informatics"/>
        </authorList>
    </citation>
    <scope>NUCLEOTIDE SEQUENCE [LARGE SCALE GENOMIC DNA]</scope>
    <source>
        <strain evidence="2">tl291</strain>
    </source>
</reference>